<evidence type="ECO:0000313" key="2">
    <source>
        <dbReference type="Proteomes" id="UP000000557"/>
    </source>
</evidence>
<sequence length="174" mass="19964">MDGSMQSKWWSLFALILACQATPVLAQGGFVLFGGERDANYNLSYSMINNRSKVRFNMLDLMFRPQNVAIAELQLTYPHPYDNSFDLNNIQVLNDLTKQAFEVEKIEQDQLDSQARVMTIILKQPIPAETPLRIRMQNFTNPRAGGTYKILARYLGTEPNPLYRFAGSWFISFN</sequence>
<gene>
    <name evidence="1" type="ordered locus">glr2521</name>
</gene>
<dbReference type="EnsemblBacteria" id="BAC90462">
    <property type="protein sequence ID" value="BAC90462"/>
    <property type="gene ID" value="BAC90462"/>
</dbReference>
<dbReference type="Pfam" id="PF10989">
    <property type="entry name" value="DUF2808"/>
    <property type="match status" value="1"/>
</dbReference>
<keyword evidence="2" id="KW-1185">Reference proteome</keyword>
<dbReference type="OrthoDB" id="464559at2"/>
<dbReference type="KEGG" id="gvi:glr2521"/>
<name>Q7NHL4_GLOVI</name>
<protein>
    <submittedName>
        <fullName evidence="1">Glr2521 protein</fullName>
    </submittedName>
</protein>
<dbReference type="EMBL" id="BA000045">
    <property type="protein sequence ID" value="BAC90462.1"/>
    <property type="molecule type" value="Genomic_DNA"/>
</dbReference>
<dbReference type="InterPro" id="IPR021256">
    <property type="entry name" value="DUF2808"/>
</dbReference>
<dbReference type="Proteomes" id="UP000000557">
    <property type="component" value="Chromosome"/>
</dbReference>
<proteinExistence type="predicted"/>
<dbReference type="AlphaFoldDB" id="Q7NHL4"/>
<dbReference type="InParanoid" id="Q7NHL4"/>
<dbReference type="PhylomeDB" id="Q7NHL4"/>
<organism evidence="1 2">
    <name type="scientific">Gloeobacter violaceus (strain ATCC 29082 / PCC 7421)</name>
    <dbReference type="NCBI Taxonomy" id="251221"/>
    <lineage>
        <taxon>Bacteria</taxon>
        <taxon>Bacillati</taxon>
        <taxon>Cyanobacteriota</taxon>
        <taxon>Cyanophyceae</taxon>
        <taxon>Gloeobacterales</taxon>
        <taxon>Gloeobacteraceae</taxon>
        <taxon>Gloeobacter</taxon>
    </lineage>
</organism>
<evidence type="ECO:0000313" key="1">
    <source>
        <dbReference type="EMBL" id="BAC90462.1"/>
    </source>
</evidence>
<accession>Q7NHL4</accession>
<reference evidence="1 2" key="2">
    <citation type="journal article" date="2003" name="DNA Res.">
        <title>Complete genome structure of Gloeobacter violaceus PCC 7421, a cyanobacterium that lacks thylakoids (supplement).</title>
        <authorList>
            <person name="Nakamura Y."/>
            <person name="Kaneko T."/>
            <person name="Sato S."/>
            <person name="Mimuro M."/>
            <person name="Miyashita H."/>
            <person name="Tsuchiya T."/>
            <person name="Sasamoto S."/>
            <person name="Watanabe A."/>
            <person name="Kawashima K."/>
            <person name="Kishida Y."/>
            <person name="Kiyokawa C."/>
            <person name="Kohara M."/>
            <person name="Matsumoto M."/>
            <person name="Matsuno A."/>
            <person name="Nakazaki N."/>
            <person name="Shimpo S."/>
            <person name="Takeuchi C."/>
            <person name="Yamada M."/>
            <person name="Tabata S."/>
        </authorList>
    </citation>
    <scope>NUCLEOTIDE SEQUENCE [LARGE SCALE GENOMIC DNA]</scope>
    <source>
        <strain evidence="2">ATCC 29082 / PCC 7421</strain>
    </source>
</reference>
<reference evidence="1 2" key="1">
    <citation type="journal article" date="2003" name="DNA Res.">
        <title>Complete genome structure of Gloeobacter violaceus PCC 7421, a cyanobacterium that lacks thylakoids.</title>
        <authorList>
            <person name="Nakamura Y."/>
            <person name="Kaneko T."/>
            <person name="Sato S."/>
            <person name="Mimuro M."/>
            <person name="Miyashita H."/>
            <person name="Tsuchiya T."/>
            <person name="Sasamoto S."/>
            <person name="Watanabe A."/>
            <person name="Kawashima K."/>
            <person name="Kishida Y."/>
            <person name="Kiyokawa C."/>
            <person name="Kohara M."/>
            <person name="Matsumoto M."/>
            <person name="Matsuno A."/>
            <person name="Nakazaki N."/>
            <person name="Shimpo S."/>
            <person name="Takeuchi C."/>
            <person name="Yamada M."/>
            <person name="Tabata S."/>
        </authorList>
    </citation>
    <scope>NUCLEOTIDE SEQUENCE [LARGE SCALE GENOMIC DNA]</scope>
    <source>
        <strain evidence="2">ATCC 29082 / PCC 7421</strain>
    </source>
</reference>
<dbReference type="HOGENOM" id="CLU_133074_0_0_3"/>